<reference evidence="2" key="1">
    <citation type="submission" date="2023-03" db="EMBL/GenBank/DDBJ databases">
        <title>Massive genome expansion in bonnet fungi (Mycena s.s.) driven by repeated elements and novel gene families across ecological guilds.</title>
        <authorList>
            <consortium name="Lawrence Berkeley National Laboratory"/>
            <person name="Harder C.B."/>
            <person name="Miyauchi S."/>
            <person name="Viragh M."/>
            <person name="Kuo A."/>
            <person name="Thoen E."/>
            <person name="Andreopoulos B."/>
            <person name="Lu D."/>
            <person name="Skrede I."/>
            <person name="Drula E."/>
            <person name="Henrissat B."/>
            <person name="Morin E."/>
            <person name="Kohler A."/>
            <person name="Barry K."/>
            <person name="LaButti K."/>
            <person name="Morin E."/>
            <person name="Salamov A."/>
            <person name="Lipzen A."/>
            <person name="Mereny Z."/>
            <person name="Hegedus B."/>
            <person name="Baldrian P."/>
            <person name="Stursova M."/>
            <person name="Weitz H."/>
            <person name="Taylor A."/>
            <person name="Grigoriev I.V."/>
            <person name="Nagy L.G."/>
            <person name="Martin F."/>
            <person name="Kauserud H."/>
        </authorList>
    </citation>
    <scope>NUCLEOTIDE SEQUENCE</scope>
    <source>
        <strain evidence="2">CBHHK067</strain>
    </source>
</reference>
<dbReference type="Proteomes" id="UP001221757">
    <property type="component" value="Unassembled WGS sequence"/>
</dbReference>
<protein>
    <submittedName>
        <fullName evidence="2">Uncharacterized protein</fullName>
    </submittedName>
</protein>
<feature type="compositionally biased region" description="Polar residues" evidence="1">
    <location>
        <begin position="113"/>
        <end position="123"/>
    </location>
</feature>
<feature type="region of interest" description="Disordered" evidence="1">
    <location>
        <begin position="35"/>
        <end position="182"/>
    </location>
</feature>
<comment type="caution">
    <text evidence="2">The sequence shown here is derived from an EMBL/GenBank/DDBJ whole genome shotgun (WGS) entry which is preliminary data.</text>
</comment>
<feature type="compositionally biased region" description="Low complexity" evidence="1">
    <location>
        <begin position="141"/>
        <end position="162"/>
    </location>
</feature>
<evidence type="ECO:0000256" key="1">
    <source>
        <dbReference type="SAM" id="MobiDB-lite"/>
    </source>
</evidence>
<organism evidence="2 3">
    <name type="scientific">Mycena rosella</name>
    <name type="common">Pink bonnet</name>
    <name type="synonym">Agaricus rosellus</name>
    <dbReference type="NCBI Taxonomy" id="1033263"/>
    <lineage>
        <taxon>Eukaryota</taxon>
        <taxon>Fungi</taxon>
        <taxon>Dikarya</taxon>
        <taxon>Basidiomycota</taxon>
        <taxon>Agaricomycotina</taxon>
        <taxon>Agaricomycetes</taxon>
        <taxon>Agaricomycetidae</taxon>
        <taxon>Agaricales</taxon>
        <taxon>Marasmiineae</taxon>
        <taxon>Mycenaceae</taxon>
        <taxon>Mycena</taxon>
    </lineage>
</organism>
<evidence type="ECO:0000313" key="2">
    <source>
        <dbReference type="EMBL" id="KAJ7632080.1"/>
    </source>
</evidence>
<feature type="compositionally biased region" description="Basic residues" evidence="1">
    <location>
        <begin position="57"/>
        <end position="66"/>
    </location>
</feature>
<accession>A0AAD7BVT8</accession>
<gene>
    <name evidence="2" type="ORF">B0H17DRAFT_1149966</name>
</gene>
<feature type="compositionally biased region" description="Basic and acidic residues" evidence="1">
    <location>
        <begin position="43"/>
        <end position="56"/>
    </location>
</feature>
<name>A0AAD7BVT8_MYCRO</name>
<dbReference type="AlphaFoldDB" id="A0AAD7BVT8"/>
<evidence type="ECO:0000313" key="3">
    <source>
        <dbReference type="Proteomes" id="UP001221757"/>
    </source>
</evidence>
<proteinExistence type="predicted"/>
<dbReference type="EMBL" id="JARKIE010000493">
    <property type="protein sequence ID" value="KAJ7632080.1"/>
    <property type="molecule type" value="Genomic_DNA"/>
</dbReference>
<keyword evidence="3" id="KW-1185">Reference proteome</keyword>
<sequence>MYSYQGLLSMSESLEDSTNQPGCQHASQAALVLDELSTIPPLESERKIPPEFEPKPRSRRSPRSTRPHPLALHPSKLHVLDPGPPHLYRSNRRSDTNPPSLNPAARPSLTHLPGSSQNLHQHPNPSPRQKHPQHPRCPPNRSSSQKSPRTSSTWTRPTPRTSPHAKSLRRRRLGGARSAAASPLGRDELQAGLDAALYELAAEHAKLVRVRAKLVLARAELTLVRADKERSDSGVHILPKAVALIRSAHNGHLKLDDVRMQLGGRRHTGSGAARAAEGWLRSCWRACFQDVVASTF</sequence>
<feature type="region of interest" description="Disordered" evidence="1">
    <location>
        <begin position="1"/>
        <end position="23"/>
    </location>
</feature>